<accession>A0ABD1ZEE0</accession>
<evidence type="ECO:0000256" key="3">
    <source>
        <dbReference type="ARBA" id="ARBA00022448"/>
    </source>
</evidence>
<dbReference type="InterPro" id="IPR002067">
    <property type="entry name" value="MCP"/>
</dbReference>
<proteinExistence type="inferred from homology"/>
<evidence type="ECO:0000256" key="6">
    <source>
        <dbReference type="ARBA" id="ARBA00022989"/>
    </source>
</evidence>
<keyword evidence="5" id="KW-0677">Repeat</keyword>
<reference evidence="11 12" key="1">
    <citation type="submission" date="2024-09" db="EMBL/GenBank/DDBJ databases">
        <title>Chromosome-scale assembly of Riccia fluitans.</title>
        <authorList>
            <person name="Paukszto L."/>
            <person name="Sawicki J."/>
            <person name="Karawczyk K."/>
            <person name="Piernik-Szablinska J."/>
            <person name="Szczecinska M."/>
            <person name="Mazdziarz M."/>
        </authorList>
    </citation>
    <scope>NUCLEOTIDE SEQUENCE [LARGE SCALE GENOMIC DNA]</scope>
    <source>
        <strain evidence="11">Rf_01</strain>
        <tissue evidence="11">Aerial parts of the thallus</tissue>
    </source>
</reference>
<dbReference type="Pfam" id="PF00153">
    <property type="entry name" value="Mito_carr"/>
    <property type="match status" value="3"/>
</dbReference>
<feature type="repeat" description="Solcar" evidence="8">
    <location>
        <begin position="117"/>
        <end position="195"/>
    </location>
</feature>
<name>A0ABD1ZEE0_9MARC</name>
<dbReference type="AlphaFoldDB" id="A0ABD1ZEE0"/>
<dbReference type="InterPro" id="IPR018108">
    <property type="entry name" value="MCP_transmembrane"/>
</dbReference>
<dbReference type="InterPro" id="IPR023395">
    <property type="entry name" value="MCP_dom_sf"/>
</dbReference>
<dbReference type="Gene3D" id="1.50.40.10">
    <property type="entry name" value="Mitochondrial carrier domain"/>
    <property type="match status" value="1"/>
</dbReference>
<feature type="repeat" description="Solcar" evidence="8">
    <location>
        <begin position="215"/>
        <end position="303"/>
    </location>
</feature>
<sequence length="351" mass="38384">MVVSRRNQVSVTSGVWTDNFMSGASASLCSKIILQPFDTSKTLLQATKDLRGGYSNLAQCMVGLVRNRGFGALYTGFLASIAVSAPSSAVFAAGYEFSKTWIEKAAQDKAVPLLQVAPILAAAFGNLVASVVRVPPEIIKQRVQAGIHQNVFEATRAVWMKEGLAGFYRGYTAMVARDIPYSALQFMTFEILKKRRRNGLSSSQQQQGNVKKNGKDFMTDLWMGAIAGAVASSLTTPLDVVKTRVMTQTVTQKLAQPELSNVIKQIWVEEGFVGFGRGMLPRVLYKVPASAVFLVCYEAMKRVLSSTRRARQVKSSRIEKARSIPFRPIPEGCKLTPEAAHLRTTPKPAVV</sequence>
<protein>
    <recommendedName>
        <fullName evidence="13">Mitochondrial carrier protein</fullName>
    </recommendedName>
</protein>
<comment type="subcellular location">
    <subcellularLocation>
        <location evidence="1">Membrane</location>
        <topology evidence="1">Multi-pass membrane protein</topology>
    </subcellularLocation>
</comment>
<feature type="transmembrane region" description="Helical" evidence="10">
    <location>
        <begin position="71"/>
        <end position="93"/>
    </location>
</feature>
<evidence type="ECO:0000256" key="4">
    <source>
        <dbReference type="ARBA" id="ARBA00022692"/>
    </source>
</evidence>
<feature type="transmembrane region" description="Helical" evidence="10">
    <location>
        <begin position="113"/>
        <end position="132"/>
    </location>
</feature>
<evidence type="ECO:0000256" key="7">
    <source>
        <dbReference type="ARBA" id="ARBA00023136"/>
    </source>
</evidence>
<dbReference type="SUPFAM" id="SSF103506">
    <property type="entry name" value="Mitochondrial carrier"/>
    <property type="match status" value="1"/>
</dbReference>
<evidence type="ECO:0000256" key="10">
    <source>
        <dbReference type="SAM" id="Phobius"/>
    </source>
</evidence>
<keyword evidence="6 10" id="KW-1133">Transmembrane helix</keyword>
<dbReference type="Proteomes" id="UP001605036">
    <property type="component" value="Unassembled WGS sequence"/>
</dbReference>
<keyword evidence="12" id="KW-1185">Reference proteome</keyword>
<evidence type="ECO:0000256" key="9">
    <source>
        <dbReference type="RuleBase" id="RU000488"/>
    </source>
</evidence>
<evidence type="ECO:0000313" key="12">
    <source>
        <dbReference type="Proteomes" id="UP001605036"/>
    </source>
</evidence>
<evidence type="ECO:0008006" key="13">
    <source>
        <dbReference type="Google" id="ProtNLM"/>
    </source>
</evidence>
<evidence type="ECO:0000256" key="8">
    <source>
        <dbReference type="PROSITE-ProRule" id="PRU00282"/>
    </source>
</evidence>
<keyword evidence="4 8" id="KW-0812">Transmembrane</keyword>
<dbReference type="EMBL" id="JBHFFA010000001">
    <property type="protein sequence ID" value="KAL2649808.1"/>
    <property type="molecule type" value="Genomic_DNA"/>
</dbReference>
<keyword evidence="7 8" id="KW-0472">Membrane</keyword>
<feature type="repeat" description="Solcar" evidence="8">
    <location>
        <begin position="14"/>
        <end position="101"/>
    </location>
</feature>
<evidence type="ECO:0000313" key="11">
    <source>
        <dbReference type="EMBL" id="KAL2649808.1"/>
    </source>
</evidence>
<dbReference type="PROSITE" id="PS50920">
    <property type="entry name" value="SOLCAR"/>
    <property type="match status" value="3"/>
</dbReference>
<evidence type="ECO:0000256" key="1">
    <source>
        <dbReference type="ARBA" id="ARBA00004141"/>
    </source>
</evidence>
<organism evidence="11 12">
    <name type="scientific">Riccia fluitans</name>
    <dbReference type="NCBI Taxonomy" id="41844"/>
    <lineage>
        <taxon>Eukaryota</taxon>
        <taxon>Viridiplantae</taxon>
        <taxon>Streptophyta</taxon>
        <taxon>Embryophyta</taxon>
        <taxon>Marchantiophyta</taxon>
        <taxon>Marchantiopsida</taxon>
        <taxon>Marchantiidae</taxon>
        <taxon>Marchantiales</taxon>
        <taxon>Ricciaceae</taxon>
        <taxon>Riccia</taxon>
    </lineage>
</organism>
<gene>
    <name evidence="11" type="ORF">R1flu_017936</name>
</gene>
<evidence type="ECO:0000256" key="5">
    <source>
        <dbReference type="ARBA" id="ARBA00022737"/>
    </source>
</evidence>
<dbReference type="PRINTS" id="PR00926">
    <property type="entry name" value="MITOCARRIER"/>
</dbReference>
<comment type="caution">
    <text evidence="11">The sequence shown here is derived from an EMBL/GenBank/DDBJ whole genome shotgun (WGS) entry which is preliminary data.</text>
</comment>
<comment type="similarity">
    <text evidence="2 9">Belongs to the mitochondrial carrier (TC 2.A.29) family.</text>
</comment>
<dbReference type="PANTHER" id="PTHR45667">
    <property type="entry name" value="S-ADENOSYLMETHIONINE MITOCHONDRIAL CARRIER PROTEIN"/>
    <property type="match status" value="1"/>
</dbReference>
<evidence type="ECO:0000256" key="2">
    <source>
        <dbReference type="ARBA" id="ARBA00006375"/>
    </source>
</evidence>
<dbReference type="GO" id="GO:0016020">
    <property type="term" value="C:membrane"/>
    <property type="evidence" value="ECO:0007669"/>
    <property type="project" value="UniProtKB-SubCell"/>
</dbReference>
<keyword evidence="3 9" id="KW-0813">Transport</keyword>